<dbReference type="InterPro" id="IPR025483">
    <property type="entry name" value="Lipase_euk"/>
</dbReference>
<dbReference type="Pfam" id="PF04083">
    <property type="entry name" value="Abhydro_lipase"/>
    <property type="match status" value="1"/>
</dbReference>
<accession>A0A9R0ZII5</accession>
<reference evidence="5 6" key="1">
    <citation type="submission" date="2017-09" db="EMBL/GenBank/DDBJ databases">
        <authorList>
            <consortium name="International Durum Wheat Genome Sequencing Consortium (IDWGSC)"/>
            <person name="Milanesi L."/>
        </authorList>
    </citation>
    <scope>NUCLEOTIDE SEQUENCE [LARGE SCALE GENOMIC DNA]</scope>
    <source>
        <strain evidence="6">cv. Svevo</strain>
    </source>
</reference>
<feature type="chain" id="PRO_5040108341" description="Lipase" evidence="3">
    <location>
        <begin position="29"/>
        <end position="422"/>
    </location>
</feature>
<gene>
    <name evidence="5" type="ORF">TRITD_7Av1G209910</name>
</gene>
<dbReference type="GO" id="GO:0016042">
    <property type="term" value="P:lipid catabolic process"/>
    <property type="evidence" value="ECO:0007669"/>
    <property type="project" value="UniProtKB-KW"/>
</dbReference>
<evidence type="ECO:0000313" key="5">
    <source>
        <dbReference type="EMBL" id="VAI78300.1"/>
    </source>
</evidence>
<name>A0A9R0ZII5_TRITD</name>
<dbReference type="EMBL" id="LT934123">
    <property type="protein sequence ID" value="VAI78300.1"/>
    <property type="molecule type" value="Genomic_DNA"/>
</dbReference>
<sequence length="422" mass="47269">MILHHLMARNLFVVSLLILSLVFNSCTAHSWRNNSSLDDVGPRCEPSSHPFGLCKTRAAAFGYPCEDHMVTTEDGYILSLKRIPHGVSNSTQNTTRIPVLLFHGLMVDSVSWVLGTPKQSLGFILADGGFDVWFANTRGTNSSRNHTSLTPDDPEYWNWTWDQLAAYDLPAVLQHVYDHTGGQKVHYIGHSLGTLIILAAFSEHRLLHLVRSAVLLCPIAYLYKTKSKLTRLATQILLAEAFHFLGYREFNPVGPVSHEILLIICGDPEIDCYDLFTAVMGPDCCLNASTVCNFLQHATQSTSIKNLIHMSQMIRYEGVRRYDYGNAKENMKHYSQPSPPLYNLSSIPTHVPMFLTHGGQDFLGDVPDTRHLLKTLVRTHDSDNMEGPHERVPPLSQITTSTLPLGEMVGQRTHQVQCEPLI</sequence>
<dbReference type="GO" id="GO:0016788">
    <property type="term" value="F:hydrolase activity, acting on ester bonds"/>
    <property type="evidence" value="ECO:0007669"/>
    <property type="project" value="InterPro"/>
</dbReference>
<dbReference type="Proteomes" id="UP000324705">
    <property type="component" value="Chromosome 7A"/>
</dbReference>
<evidence type="ECO:0000256" key="3">
    <source>
        <dbReference type="SAM" id="SignalP"/>
    </source>
</evidence>
<dbReference type="SUPFAM" id="SSF53474">
    <property type="entry name" value="alpha/beta-Hydrolases"/>
    <property type="match status" value="1"/>
</dbReference>
<evidence type="ECO:0000256" key="2">
    <source>
        <dbReference type="PIRNR" id="PIRNR000862"/>
    </source>
</evidence>
<dbReference type="InterPro" id="IPR029058">
    <property type="entry name" value="AB_hydrolase_fold"/>
</dbReference>
<evidence type="ECO:0000259" key="4">
    <source>
        <dbReference type="Pfam" id="PF04083"/>
    </source>
</evidence>
<keyword evidence="2" id="KW-0443">Lipid metabolism</keyword>
<feature type="domain" description="Partial AB-hydrolase lipase" evidence="4">
    <location>
        <begin position="58"/>
        <end position="114"/>
    </location>
</feature>
<evidence type="ECO:0000256" key="1">
    <source>
        <dbReference type="ARBA" id="ARBA00010701"/>
    </source>
</evidence>
<keyword evidence="3" id="KW-0732">Signal</keyword>
<keyword evidence="2" id="KW-0378">Hydrolase</keyword>
<dbReference type="PANTHER" id="PTHR11005">
    <property type="entry name" value="LYSOSOMAL ACID LIPASE-RELATED"/>
    <property type="match status" value="1"/>
</dbReference>
<dbReference type="PIRSF" id="PIRSF000862">
    <property type="entry name" value="Steryl_ester_lip"/>
    <property type="match status" value="1"/>
</dbReference>
<dbReference type="FunFam" id="3.40.50.1820:FF:000126">
    <property type="entry name" value="Lipase"/>
    <property type="match status" value="1"/>
</dbReference>
<dbReference type="Gene3D" id="3.40.50.1820">
    <property type="entry name" value="alpha/beta hydrolase"/>
    <property type="match status" value="1"/>
</dbReference>
<dbReference type="Gramene" id="TRITD7Av1G209910.2">
    <property type="protein sequence ID" value="TRITD7Av1G209910.2"/>
    <property type="gene ID" value="TRITD7Av1G209910"/>
</dbReference>
<feature type="signal peptide" evidence="3">
    <location>
        <begin position="1"/>
        <end position="28"/>
    </location>
</feature>
<keyword evidence="6" id="KW-1185">Reference proteome</keyword>
<proteinExistence type="inferred from homology"/>
<dbReference type="AlphaFoldDB" id="A0A9R0ZII5"/>
<comment type="similarity">
    <text evidence="1 2">Belongs to the AB hydrolase superfamily. Lipase family.</text>
</comment>
<evidence type="ECO:0000313" key="6">
    <source>
        <dbReference type="Proteomes" id="UP000324705"/>
    </source>
</evidence>
<protein>
    <recommendedName>
        <fullName evidence="2">Lipase</fullName>
    </recommendedName>
</protein>
<dbReference type="InterPro" id="IPR006693">
    <property type="entry name" value="AB_hydrolase_lipase"/>
</dbReference>
<organism evidence="5 6">
    <name type="scientific">Triticum turgidum subsp. durum</name>
    <name type="common">Durum wheat</name>
    <name type="synonym">Triticum durum</name>
    <dbReference type="NCBI Taxonomy" id="4567"/>
    <lineage>
        <taxon>Eukaryota</taxon>
        <taxon>Viridiplantae</taxon>
        <taxon>Streptophyta</taxon>
        <taxon>Embryophyta</taxon>
        <taxon>Tracheophyta</taxon>
        <taxon>Spermatophyta</taxon>
        <taxon>Magnoliopsida</taxon>
        <taxon>Liliopsida</taxon>
        <taxon>Poales</taxon>
        <taxon>Poaceae</taxon>
        <taxon>BOP clade</taxon>
        <taxon>Pooideae</taxon>
        <taxon>Triticodae</taxon>
        <taxon>Triticeae</taxon>
        <taxon>Triticinae</taxon>
        <taxon>Triticum</taxon>
    </lineage>
</organism>
<keyword evidence="2" id="KW-0442">Lipid degradation</keyword>